<dbReference type="PROSITE" id="PS50071">
    <property type="entry name" value="HOMEOBOX_2"/>
    <property type="match status" value="1"/>
</dbReference>
<feature type="region of interest" description="Disordered" evidence="6">
    <location>
        <begin position="97"/>
        <end position="144"/>
    </location>
</feature>
<dbReference type="Pfam" id="PF05920">
    <property type="entry name" value="Homeobox_KN"/>
    <property type="match status" value="1"/>
</dbReference>
<comment type="subcellular location">
    <subcellularLocation>
        <location evidence="5">Nucleus</location>
    </subcellularLocation>
</comment>
<keyword evidence="3 5" id="KW-0371">Homeobox</keyword>
<dbReference type="InterPro" id="IPR008422">
    <property type="entry name" value="KN_HD"/>
</dbReference>
<dbReference type="SUPFAM" id="SSF46689">
    <property type="entry name" value="Homeodomain-like"/>
    <property type="match status" value="1"/>
</dbReference>
<dbReference type="SMART" id="SM00389">
    <property type="entry name" value="HOX"/>
    <property type="match status" value="1"/>
</dbReference>
<feature type="region of interest" description="Disordered" evidence="6">
    <location>
        <begin position="579"/>
        <end position="599"/>
    </location>
</feature>
<evidence type="ECO:0000313" key="9">
    <source>
        <dbReference type="Proteomes" id="UP000078046"/>
    </source>
</evidence>
<dbReference type="GO" id="GO:0006355">
    <property type="term" value="P:regulation of DNA-templated transcription"/>
    <property type="evidence" value="ECO:0007669"/>
    <property type="project" value="InterPro"/>
</dbReference>
<evidence type="ECO:0000256" key="6">
    <source>
        <dbReference type="SAM" id="MobiDB-lite"/>
    </source>
</evidence>
<evidence type="ECO:0000313" key="8">
    <source>
        <dbReference type="EMBL" id="OAF71441.1"/>
    </source>
</evidence>
<evidence type="ECO:0000256" key="1">
    <source>
        <dbReference type="ARBA" id="ARBA00009661"/>
    </source>
</evidence>
<feature type="region of interest" description="Disordered" evidence="6">
    <location>
        <begin position="335"/>
        <end position="366"/>
    </location>
</feature>
<feature type="domain" description="Homeobox" evidence="7">
    <location>
        <begin position="425"/>
        <end position="488"/>
    </location>
</feature>
<dbReference type="EMBL" id="LWCA01000051">
    <property type="protein sequence ID" value="OAF71441.1"/>
    <property type="molecule type" value="Genomic_DNA"/>
</dbReference>
<dbReference type="Proteomes" id="UP000078046">
    <property type="component" value="Unassembled WGS sequence"/>
</dbReference>
<dbReference type="InterPro" id="IPR032453">
    <property type="entry name" value="PKNOX/Meis_N"/>
</dbReference>
<feature type="compositionally biased region" description="Polar residues" evidence="6">
    <location>
        <begin position="135"/>
        <end position="144"/>
    </location>
</feature>
<feature type="DNA-binding region" description="Homeobox" evidence="5">
    <location>
        <begin position="427"/>
        <end position="489"/>
    </location>
</feature>
<dbReference type="GO" id="GO:0003677">
    <property type="term" value="F:DNA binding"/>
    <property type="evidence" value="ECO:0007669"/>
    <property type="project" value="UniProtKB-UniRule"/>
</dbReference>
<reference evidence="8 9" key="1">
    <citation type="submission" date="2016-04" db="EMBL/GenBank/DDBJ databases">
        <title>The genome of Intoshia linei affirms orthonectids as highly simplified spiralians.</title>
        <authorList>
            <person name="Mikhailov K.V."/>
            <person name="Slusarev G.S."/>
            <person name="Nikitin M.A."/>
            <person name="Logacheva M.D."/>
            <person name="Penin A."/>
            <person name="Aleoshin V."/>
            <person name="Panchin Y.V."/>
        </authorList>
    </citation>
    <scope>NUCLEOTIDE SEQUENCE [LARGE SCALE GENOMIC DNA]</scope>
    <source>
        <strain evidence="8">Intl2013</strain>
        <tissue evidence="8">Whole animal</tissue>
    </source>
</reference>
<keyword evidence="4 5" id="KW-0539">Nucleus</keyword>
<feature type="compositionally biased region" description="Basic and acidic residues" evidence="6">
    <location>
        <begin position="398"/>
        <end position="413"/>
    </location>
</feature>
<keyword evidence="2 5" id="KW-0238">DNA-binding</keyword>
<gene>
    <name evidence="8" type="ORF">A3Q56_00787</name>
</gene>
<evidence type="ECO:0000256" key="2">
    <source>
        <dbReference type="ARBA" id="ARBA00023125"/>
    </source>
</evidence>
<evidence type="ECO:0000256" key="5">
    <source>
        <dbReference type="PROSITE-ProRule" id="PRU00108"/>
    </source>
</evidence>
<evidence type="ECO:0000256" key="3">
    <source>
        <dbReference type="ARBA" id="ARBA00023155"/>
    </source>
</evidence>
<evidence type="ECO:0000256" key="4">
    <source>
        <dbReference type="ARBA" id="ARBA00023242"/>
    </source>
</evidence>
<evidence type="ECO:0000259" key="7">
    <source>
        <dbReference type="PROSITE" id="PS50071"/>
    </source>
</evidence>
<keyword evidence="9" id="KW-1185">Reference proteome</keyword>
<name>A0A177BD40_9BILA</name>
<feature type="compositionally biased region" description="Polar residues" evidence="6">
    <location>
        <begin position="100"/>
        <end position="123"/>
    </location>
</feature>
<dbReference type="OrthoDB" id="10056939at2759"/>
<dbReference type="InterPro" id="IPR009057">
    <property type="entry name" value="Homeodomain-like_sf"/>
</dbReference>
<dbReference type="Gene3D" id="1.10.10.60">
    <property type="entry name" value="Homeodomain-like"/>
    <property type="match status" value="1"/>
</dbReference>
<dbReference type="CDD" id="cd00086">
    <property type="entry name" value="homeodomain"/>
    <property type="match status" value="1"/>
</dbReference>
<feature type="region of interest" description="Disordered" evidence="6">
    <location>
        <begin position="397"/>
        <end position="434"/>
    </location>
</feature>
<dbReference type="FunFam" id="1.10.10.60:FF:000004">
    <property type="entry name" value="Meis2 homeobox isoform 2c"/>
    <property type="match status" value="1"/>
</dbReference>
<proteinExistence type="inferred from homology"/>
<dbReference type="Pfam" id="PF16493">
    <property type="entry name" value="Meis_PKNOX_N"/>
    <property type="match status" value="1"/>
</dbReference>
<dbReference type="PANTHER" id="PTHR11850">
    <property type="entry name" value="HOMEOBOX PROTEIN TRANSCRIPTION FACTORS"/>
    <property type="match status" value="1"/>
</dbReference>
<feature type="compositionally biased region" description="Basic and acidic residues" evidence="6">
    <location>
        <begin position="349"/>
        <end position="366"/>
    </location>
</feature>
<dbReference type="InterPro" id="IPR050224">
    <property type="entry name" value="TALE_homeobox"/>
</dbReference>
<sequence length="599" mass="68143">MNKMSKITEIVNRGALWNRITCQILLNPKPTTEADYESQSIHLASYCNESNCLNYANQLLFKLSASIAKSDLKQSFMNHPNPDFQTTNSSTVVGRGDYYVQNNHHNPESNINGNKYQSSSLDGQQKPDTKFDHQSPFSHININQPETSKEGMQNYNLINFMKKGASKNPDLPVSDPPKSEHCEYQNINNFSIEADNEKFSKNNENNAQQKRNKEQVYGHVLFPLLALIFEKCELATCTSRESGSANMDVCSSASFNEDIIAFSKQNSSNSVYQSNNPDLDSLMTQAIQVLRFHLLEIEKVHELCDNFCQRYINCLKGKMPLDLVIDDPNSGKDYNIQCLRSSSGNSQHSDYKNDEPKNKRSKFNDDAKNSKYFDKLDSKLNSNGNFMGLSSIKHGSKLNKELKKKPESKRSLDIDEDSSEDSTSPRQQKKRGIFPKAATNILRAWLFQHLSHPYPSEDQKKQLASDTGLTILQVNNWFINARRRIVQPMIDQSNRAGPINLYHPDISASTIPPYMDHSQFMPRSNITNLNSKDIFMSRSPFSIPNPNYYNMPTLPPFRQPINTGPMMLPSPTAHMLPFNPSYPHSLPTPPQHNTNKFDF</sequence>
<protein>
    <submittedName>
        <fullName evidence="8">Homeobox protein Meis3</fullName>
    </submittedName>
</protein>
<dbReference type="AlphaFoldDB" id="A0A177BD40"/>
<feature type="compositionally biased region" description="Polar residues" evidence="6">
    <location>
        <begin position="338"/>
        <end position="348"/>
    </location>
</feature>
<organism evidence="8 9">
    <name type="scientific">Intoshia linei</name>
    <dbReference type="NCBI Taxonomy" id="1819745"/>
    <lineage>
        <taxon>Eukaryota</taxon>
        <taxon>Metazoa</taxon>
        <taxon>Spiralia</taxon>
        <taxon>Lophotrochozoa</taxon>
        <taxon>Mesozoa</taxon>
        <taxon>Orthonectida</taxon>
        <taxon>Rhopaluridae</taxon>
        <taxon>Intoshia</taxon>
    </lineage>
</organism>
<comment type="caution">
    <text evidence="8">The sequence shown here is derived from an EMBL/GenBank/DDBJ whole genome shotgun (WGS) entry which is preliminary data.</text>
</comment>
<dbReference type="InterPro" id="IPR001356">
    <property type="entry name" value="HD"/>
</dbReference>
<comment type="similarity">
    <text evidence="1">Belongs to the TALE/MEIS homeobox family.</text>
</comment>
<dbReference type="GO" id="GO:0005634">
    <property type="term" value="C:nucleus"/>
    <property type="evidence" value="ECO:0007669"/>
    <property type="project" value="UniProtKB-SubCell"/>
</dbReference>
<accession>A0A177BD40</accession>